<dbReference type="InterPro" id="IPR002347">
    <property type="entry name" value="SDR_fam"/>
</dbReference>
<dbReference type="AlphaFoldDB" id="A0A5E4N7S0"/>
<dbReference type="PANTHER" id="PTHR43157">
    <property type="entry name" value="PHOSPHATIDYLINOSITOL-GLYCAN BIOSYNTHESIS CLASS F PROTEIN-RELATED"/>
    <property type="match status" value="1"/>
</dbReference>
<dbReference type="EMBL" id="CABPRJ010001894">
    <property type="protein sequence ID" value="VVC39218.1"/>
    <property type="molecule type" value="Genomic_DNA"/>
</dbReference>
<organism evidence="3 4">
    <name type="scientific">Cinara cedri</name>
    <dbReference type="NCBI Taxonomy" id="506608"/>
    <lineage>
        <taxon>Eukaryota</taxon>
        <taxon>Metazoa</taxon>
        <taxon>Ecdysozoa</taxon>
        <taxon>Arthropoda</taxon>
        <taxon>Hexapoda</taxon>
        <taxon>Insecta</taxon>
        <taxon>Pterygota</taxon>
        <taxon>Neoptera</taxon>
        <taxon>Paraneoptera</taxon>
        <taxon>Hemiptera</taxon>
        <taxon>Sternorrhyncha</taxon>
        <taxon>Aphidomorpha</taxon>
        <taxon>Aphidoidea</taxon>
        <taxon>Aphididae</taxon>
        <taxon>Lachninae</taxon>
        <taxon>Cinara</taxon>
    </lineage>
</organism>
<dbReference type="InterPro" id="IPR036291">
    <property type="entry name" value="NAD(P)-bd_dom_sf"/>
</dbReference>
<dbReference type="GO" id="GO:0016491">
    <property type="term" value="F:oxidoreductase activity"/>
    <property type="evidence" value="ECO:0007669"/>
    <property type="project" value="UniProtKB-KW"/>
</dbReference>
<keyword evidence="4" id="KW-1185">Reference proteome</keyword>
<dbReference type="Proteomes" id="UP000325440">
    <property type="component" value="Unassembled WGS sequence"/>
</dbReference>
<evidence type="ECO:0000256" key="1">
    <source>
        <dbReference type="ARBA" id="ARBA00023002"/>
    </source>
</evidence>
<dbReference type="SUPFAM" id="SSF51735">
    <property type="entry name" value="NAD(P)-binding Rossmann-fold domains"/>
    <property type="match status" value="1"/>
</dbReference>
<evidence type="ECO:0000256" key="2">
    <source>
        <dbReference type="RuleBase" id="RU000363"/>
    </source>
</evidence>
<gene>
    <name evidence="3" type="ORF">CINCED_3A000265</name>
</gene>
<dbReference type="PRINTS" id="PR00080">
    <property type="entry name" value="SDRFAMILY"/>
</dbReference>
<dbReference type="Gene3D" id="3.40.50.720">
    <property type="entry name" value="NAD(P)-binding Rossmann-like Domain"/>
    <property type="match status" value="1"/>
</dbReference>
<keyword evidence="1" id="KW-0560">Oxidoreductase</keyword>
<dbReference type="OrthoDB" id="191139at2759"/>
<dbReference type="PANTHER" id="PTHR43157:SF73">
    <property type="entry name" value="WW DOMAIN-CONTAINING OXIDOREDUCTASE-LIKE PROTEIN"/>
    <property type="match status" value="1"/>
</dbReference>
<comment type="similarity">
    <text evidence="2">Belongs to the short-chain dehydrogenases/reductases (SDR) family.</text>
</comment>
<proteinExistence type="inferred from homology"/>
<dbReference type="Pfam" id="PF00106">
    <property type="entry name" value="adh_short"/>
    <property type="match status" value="1"/>
</dbReference>
<protein>
    <submittedName>
        <fullName evidence="3">NAD(P)-binding domain,Short-chain dehydrogenase/reductase SDR</fullName>
    </submittedName>
</protein>
<reference evidence="3 4" key="1">
    <citation type="submission" date="2019-08" db="EMBL/GenBank/DDBJ databases">
        <authorList>
            <person name="Alioto T."/>
            <person name="Alioto T."/>
            <person name="Gomez Garrido J."/>
        </authorList>
    </citation>
    <scope>NUCLEOTIDE SEQUENCE [LARGE SCALE GENOMIC DNA]</scope>
</reference>
<evidence type="ECO:0000313" key="4">
    <source>
        <dbReference type="Proteomes" id="UP000325440"/>
    </source>
</evidence>
<evidence type="ECO:0000313" key="3">
    <source>
        <dbReference type="EMBL" id="VVC39218.1"/>
    </source>
</evidence>
<accession>A0A5E4N7S0</accession>
<sequence length="319" mass="35251">MFSGKCTSKARLDGKIAIVTGSNTGIGKITAKEFYRIGAKVIVACRDVKKGEQAVSDIVADVKGDNLGQLVVEELDLGSFKSIKHCAKRILQNENHIHLLVNNAGVMACPKSTTQDGFETQFGVNHLGHFLFTSLLLPRIRNSTPARIVNVSSLAHTSGVINFDDLNYEKSYSSMAAYGQSKLANVLFSKELARRLEGTGVHVYSLHPGIVRTELGRTIDQVYFPGMRLLANFFLYPFIKTPEQGAQTTLHCSIDEKAGEENGLYYSDCKVKEPSTFAKDPELAKKLWEKSIELVGLKDYDMFNSDDRLPEPLKDIVVS</sequence>
<name>A0A5E4N7S0_9HEMI</name>
<dbReference type="PRINTS" id="PR00081">
    <property type="entry name" value="GDHRDH"/>
</dbReference>